<dbReference type="InterPro" id="IPR011990">
    <property type="entry name" value="TPR-like_helical_dom_sf"/>
</dbReference>
<protein>
    <submittedName>
        <fullName evidence="9">Metalloprotease</fullName>
    </submittedName>
</protein>
<dbReference type="RefSeq" id="WP_012563130.1">
    <property type="nucleotide sequence ID" value="NC_011386.1"/>
</dbReference>
<dbReference type="PANTHER" id="PTHR22726:SF1">
    <property type="entry name" value="METALLOENDOPEPTIDASE OMA1, MITOCHONDRIAL"/>
    <property type="match status" value="1"/>
</dbReference>
<feature type="domain" description="Peptidase M48" evidence="8">
    <location>
        <begin position="63"/>
        <end position="250"/>
    </location>
</feature>
<keyword evidence="6 9" id="KW-0482">Metalloprotease</keyword>
<dbReference type="PANTHER" id="PTHR22726">
    <property type="entry name" value="METALLOENDOPEPTIDASE OMA1"/>
    <property type="match status" value="1"/>
</dbReference>
<dbReference type="GO" id="GO:0016020">
    <property type="term" value="C:membrane"/>
    <property type="evidence" value="ECO:0007669"/>
    <property type="project" value="TreeGrafter"/>
</dbReference>
<evidence type="ECO:0000256" key="5">
    <source>
        <dbReference type="ARBA" id="ARBA00022833"/>
    </source>
</evidence>
<evidence type="ECO:0000256" key="1">
    <source>
        <dbReference type="ARBA" id="ARBA00001947"/>
    </source>
</evidence>
<evidence type="ECO:0000313" key="9">
    <source>
        <dbReference type="EMBL" id="AEI06748.1"/>
    </source>
</evidence>
<dbReference type="PATRIC" id="fig|504832.7.peg.2161"/>
<dbReference type="HOGENOM" id="CLU_030556_2_0_5"/>
<comment type="cofactor">
    <cofactor evidence="1">
        <name>Zn(2+)</name>
        <dbReference type="ChEBI" id="CHEBI:29105"/>
    </cofactor>
</comment>
<dbReference type="OrthoDB" id="9814887at2"/>
<keyword evidence="5" id="KW-0862">Zinc</keyword>
<gene>
    <name evidence="9" type="ordered locus">OCA5_c20410</name>
</gene>
<evidence type="ECO:0000256" key="7">
    <source>
        <dbReference type="SAM" id="SignalP"/>
    </source>
</evidence>
<feature type="chain" id="PRO_5002847005" evidence="7">
    <location>
        <begin position="43"/>
        <end position="471"/>
    </location>
</feature>
<dbReference type="Pfam" id="PF13432">
    <property type="entry name" value="TPR_16"/>
    <property type="match status" value="1"/>
</dbReference>
<feature type="signal peptide" evidence="7">
    <location>
        <begin position="1"/>
        <end position="42"/>
    </location>
</feature>
<dbReference type="GO" id="GO:0046872">
    <property type="term" value="F:metal ion binding"/>
    <property type="evidence" value="ECO:0007669"/>
    <property type="project" value="UniProtKB-KW"/>
</dbReference>
<dbReference type="KEGG" id="ocg:OCA5_c20410"/>
<dbReference type="KEGG" id="oca:OCAR_5983"/>
<dbReference type="Pfam" id="PF01435">
    <property type="entry name" value="Peptidase_M48"/>
    <property type="match status" value="1"/>
</dbReference>
<keyword evidence="10" id="KW-1185">Reference proteome</keyword>
<accession>B6JHD2</accession>
<dbReference type="CDD" id="cd07324">
    <property type="entry name" value="M48C_Oma1-like"/>
    <property type="match status" value="1"/>
</dbReference>
<dbReference type="Gene3D" id="3.30.2010.10">
    <property type="entry name" value="Metalloproteases ('zincins'), catalytic domain"/>
    <property type="match status" value="1"/>
</dbReference>
<keyword evidence="4" id="KW-0378">Hydrolase</keyword>
<dbReference type="InterPro" id="IPR001915">
    <property type="entry name" value="Peptidase_M48"/>
</dbReference>
<dbReference type="SUPFAM" id="SSF48452">
    <property type="entry name" value="TPR-like"/>
    <property type="match status" value="1"/>
</dbReference>
<dbReference type="Gene3D" id="1.25.40.10">
    <property type="entry name" value="Tetratricopeptide repeat domain"/>
    <property type="match status" value="1"/>
</dbReference>
<evidence type="ECO:0000313" key="10">
    <source>
        <dbReference type="Proteomes" id="UP000007730"/>
    </source>
</evidence>
<proteinExistence type="predicted"/>
<keyword evidence="7" id="KW-0732">Signal</keyword>
<evidence type="ECO:0000259" key="8">
    <source>
        <dbReference type="Pfam" id="PF01435"/>
    </source>
</evidence>
<reference evidence="9 10" key="1">
    <citation type="journal article" date="2011" name="J. Bacteriol.">
        <title>Complete genome sequences of the chemolithoautotrophic Oligotropha carboxidovorans strains OM4 and OM5.</title>
        <authorList>
            <person name="Volland S."/>
            <person name="Rachinger M."/>
            <person name="Strittmatter A."/>
            <person name="Daniel R."/>
            <person name="Gottschalk G."/>
            <person name="Meyer O."/>
        </authorList>
    </citation>
    <scope>NUCLEOTIDE SEQUENCE [LARGE SCALE GENOMIC DNA]</scope>
    <source>
        <strain evidence="10">ATCC 49405 / DSM 1227 / KCTC 32145 / OM5</strain>
    </source>
</reference>
<dbReference type="Proteomes" id="UP000007730">
    <property type="component" value="Chromosome"/>
</dbReference>
<dbReference type="eggNOG" id="COG4783">
    <property type="taxonomic scope" value="Bacteria"/>
</dbReference>
<dbReference type="STRING" id="504832.OCA5_c20410"/>
<organism evidence="9 10">
    <name type="scientific">Afipia carboxidovorans (strain ATCC 49405 / DSM 1227 / KCTC 32145 / OM5)</name>
    <name type="common">Oligotropha carboxidovorans</name>
    <dbReference type="NCBI Taxonomy" id="504832"/>
    <lineage>
        <taxon>Bacteria</taxon>
        <taxon>Pseudomonadati</taxon>
        <taxon>Pseudomonadota</taxon>
        <taxon>Alphaproteobacteria</taxon>
        <taxon>Hyphomicrobiales</taxon>
        <taxon>Nitrobacteraceae</taxon>
        <taxon>Afipia</taxon>
    </lineage>
</organism>
<keyword evidence="3" id="KW-0479">Metal-binding</keyword>
<dbReference type="GO" id="GO:0004222">
    <property type="term" value="F:metalloendopeptidase activity"/>
    <property type="evidence" value="ECO:0007669"/>
    <property type="project" value="InterPro"/>
</dbReference>
<dbReference type="InterPro" id="IPR051156">
    <property type="entry name" value="Mito/Outer_Membr_Metalloprot"/>
</dbReference>
<evidence type="ECO:0000256" key="2">
    <source>
        <dbReference type="ARBA" id="ARBA00022670"/>
    </source>
</evidence>
<dbReference type="AlphaFoldDB" id="B6JHD2"/>
<keyword evidence="2 9" id="KW-0645">Protease</keyword>
<sequence length="471" mass="51035">MTELSLSLRTEPFRASRTRRTIATLASAALLLASWPAAPAFAQSAKQKGPPLLRDAETEQLLRDYSRPILRAAGLEKQNIQVVIINDAGFNAFVADGRRIFVNYGALLKSETPNQIIGVLAHETGHLAGGHLAKMRQQLANAQTQMIVAMLLGIGAAVAGGRSGIGAGGAAAVAAPQSMIMRTLLSYQRQQEESADKAGVKFLNATGQSAKGMYETFKRFQSDSLFSAYGADPYMQSHPMPAERVEALAGLARSSPYWDKKDAPALMHRHEMMRAKVSGFMERPETVYRRYPASDNSLPARYARAIAAYRHGNLNNAIPQIDGLIKVEPANPYFYELKGQALLEGGRPAEAIPPLRKAVQLSQRSPLIEMLLGQALVASDNKAYADEAITILKGALAREPEVPLGYMQIAMAYGRKGDLAQADLASAQAAYLRGDHKTARDLASRAKTRFPIGSPGWVRADDIVNTKPVKN</sequence>
<dbReference type="EMBL" id="CP002826">
    <property type="protein sequence ID" value="AEI06748.1"/>
    <property type="molecule type" value="Genomic_DNA"/>
</dbReference>
<evidence type="ECO:0000256" key="4">
    <source>
        <dbReference type="ARBA" id="ARBA00022801"/>
    </source>
</evidence>
<evidence type="ECO:0000256" key="6">
    <source>
        <dbReference type="ARBA" id="ARBA00023049"/>
    </source>
</evidence>
<dbReference type="GO" id="GO:0051603">
    <property type="term" value="P:proteolysis involved in protein catabolic process"/>
    <property type="evidence" value="ECO:0007669"/>
    <property type="project" value="TreeGrafter"/>
</dbReference>
<evidence type="ECO:0000256" key="3">
    <source>
        <dbReference type="ARBA" id="ARBA00022723"/>
    </source>
</evidence>
<name>B6JHD2_AFIC5</name>